<dbReference type="AlphaFoldDB" id="A0A3N2C799"/>
<keyword evidence="3" id="KW-1185">Reference proteome</keyword>
<gene>
    <name evidence="2" type="ORF">EDD42_3497</name>
</gene>
<reference evidence="2 3" key="1">
    <citation type="submission" date="2018-11" db="EMBL/GenBank/DDBJ databases">
        <title>Sequencing the genomes of 1000 actinobacteria strains.</title>
        <authorList>
            <person name="Klenk H.-P."/>
        </authorList>
    </citation>
    <scope>NUCLEOTIDE SEQUENCE [LARGE SCALE GENOMIC DNA]</scope>
    <source>
        <strain evidence="2 3">DSM 14012</strain>
    </source>
</reference>
<dbReference type="EMBL" id="RKHL01000001">
    <property type="protein sequence ID" value="ROR83386.1"/>
    <property type="molecule type" value="Genomic_DNA"/>
</dbReference>
<name>A0A3N2C799_9MICO</name>
<proteinExistence type="predicted"/>
<evidence type="ECO:0000259" key="1">
    <source>
        <dbReference type="Pfam" id="PF08808"/>
    </source>
</evidence>
<protein>
    <submittedName>
        <fullName evidence="2">RES domain-containing protein</fullName>
    </submittedName>
</protein>
<accession>A0A3N2C799</accession>
<evidence type="ECO:0000313" key="3">
    <source>
        <dbReference type="Proteomes" id="UP000266915"/>
    </source>
</evidence>
<feature type="domain" description="RES" evidence="1">
    <location>
        <begin position="20"/>
        <end position="94"/>
    </location>
</feature>
<dbReference type="Proteomes" id="UP000266915">
    <property type="component" value="Unassembled WGS sequence"/>
</dbReference>
<comment type="caution">
    <text evidence="2">The sequence shown here is derived from an EMBL/GenBank/DDBJ whole genome shotgun (WGS) entry which is preliminary data.</text>
</comment>
<sequence>MPAESESGFRFVFRDSPGTVFRVGYGPDPWAWTDWSLANGGRFTGRWDSEDGSYRTLYAGDSLYGCLVEILARFRPDPAVVAAMAAIEVSDSDDELYPTVDAGTVDASWFSNRRVGRADLAGRYCDVANSRTIAALRDSFAAMAIQEFGLSDFDSSALQNSQPRALTQRVGRFVLGRDASDGGPFDGIQFGSRHGADIVLWAIFEQADDGMTSARLDNIDIDVLHLQSPDLLRVLRLHNLTIA</sequence>
<evidence type="ECO:0000313" key="2">
    <source>
        <dbReference type="EMBL" id="ROR83386.1"/>
    </source>
</evidence>
<dbReference type="InterPro" id="IPR014914">
    <property type="entry name" value="RES_dom"/>
</dbReference>
<dbReference type="Pfam" id="PF08808">
    <property type="entry name" value="RES"/>
    <property type="match status" value="1"/>
</dbReference>
<organism evidence="2 3">
    <name type="scientific">Plantibacter flavus</name>
    <dbReference type="NCBI Taxonomy" id="150123"/>
    <lineage>
        <taxon>Bacteria</taxon>
        <taxon>Bacillati</taxon>
        <taxon>Actinomycetota</taxon>
        <taxon>Actinomycetes</taxon>
        <taxon>Micrococcales</taxon>
        <taxon>Microbacteriaceae</taxon>
        <taxon>Plantibacter</taxon>
    </lineage>
</organism>
<dbReference type="RefSeq" id="WP_159453339.1">
    <property type="nucleotide sequence ID" value="NZ_FXAP01000002.1"/>
</dbReference>